<reference evidence="2" key="1">
    <citation type="submission" date="2018-04" db="EMBL/GenBank/DDBJ databases">
        <title>Transcriptome of Schizaphis graminum biotype I.</title>
        <authorList>
            <person name="Scully E.D."/>
            <person name="Geib S.M."/>
            <person name="Palmer N.A."/>
            <person name="Koch K."/>
            <person name="Bradshaw J."/>
            <person name="Heng-Moss T."/>
            <person name="Sarath G."/>
        </authorList>
    </citation>
    <scope>NUCLEOTIDE SEQUENCE</scope>
</reference>
<protein>
    <recommendedName>
        <fullName evidence="1">DUF4806 domain-containing protein</fullName>
    </recommendedName>
</protein>
<dbReference type="EMBL" id="GGMR01019384">
    <property type="protein sequence ID" value="MBY32003.1"/>
    <property type="molecule type" value="Transcribed_RNA"/>
</dbReference>
<dbReference type="Pfam" id="PF16064">
    <property type="entry name" value="DUF4806"/>
    <property type="match status" value="1"/>
</dbReference>
<gene>
    <name evidence="2" type="ORF">g.5256</name>
</gene>
<evidence type="ECO:0000259" key="1">
    <source>
        <dbReference type="Pfam" id="PF16064"/>
    </source>
</evidence>
<name>A0A2S2PRF9_SCHGA</name>
<feature type="domain" description="DUF4806" evidence="1">
    <location>
        <begin position="4"/>
        <end position="77"/>
    </location>
</feature>
<proteinExistence type="predicted"/>
<organism evidence="2">
    <name type="scientific">Schizaphis graminum</name>
    <name type="common">Green bug aphid</name>
    <dbReference type="NCBI Taxonomy" id="13262"/>
    <lineage>
        <taxon>Eukaryota</taxon>
        <taxon>Metazoa</taxon>
        <taxon>Ecdysozoa</taxon>
        <taxon>Arthropoda</taxon>
        <taxon>Hexapoda</taxon>
        <taxon>Insecta</taxon>
        <taxon>Pterygota</taxon>
        <taxon>Neoptera</taxon>
        <taxon>Paraneoptera</taxon>
        <taxon>Hemiptera</taxon>
        <taxon>Sternorrhyncha</taxon>
        <taxon>Aphidomorpha</taxon>
        <taxon>Aphidoidea</taxon>
        <taxon>Aphididae</taxon>
        <taxon>Aphidini</taxon>
        <taxon>Schizaphis</taxon>
    </lineage>
</organism>
<accession>A0A2S2PRF9</accession>
<dbReference type="InterPro" id="IPR032071">
    <property type="entry name" value="DUF4806"/>
</dbReference>
<dbReference type="AlphaFoldDB" id="A0A2S2PRF9"/>
<evidence type="ECO:0000313" key="2">
    <source>
        <dbReference type="EMBL" id="MBY32003.1"/>
    </source>
</evidence>
<sequence length="106" mass="12223">MADLFPIENLDDLNKIKDQILLDSEYRKKIVRDLSNNIGGKNVGSSVKKMMLQLFDDKLLQQFSFAGRKLTSKKCFQSLGCYKLIDEATKKMSNFKGILRQEEIDE</sequence>